<accession>A0A255GMQ4</accession>
<dbReference type="OrthoDB" id="4471257at2"/>
<organism evidence="1 2">
    <name type="scientific">Enemella dayhoffiae</name>
    <dbReference type="NCBI Taxonomy" id="2016507"/>
    <lineage>
        <taxon>Bacteria</taxon>
        <taxon>Bacillati</taxon>
        <taxon>Actinomycetota</taxon>
        <taxon>Actinomycetes</taxon>
        <taxon>Propionibacteriales</taxon>
        <taxon>Propionibacteriaceae</taxon>
        <taxon>Enemella</taxon>
    </lineage>
</organism>
<reference evidence="1 2" key="1">
    <citation type="submission" date="2017-07" db="EMBL/GenBank/DDBJ databases">
        <title>Draft whole genome sequences of clinical Proprionibacteriaceae strains.</title>
        <authorList>
            <person name="Bernier A.-M."/>
            <person name="Bernard K."/>
            <person name="Domingo M.-C."/>
        </authorList>
    </citation>
    <scope>NUCLEOTIDE SEQUENCE [LARGE SCALE GENOMIC DNA]</scope>
    <source>
        <strain evidence="1 2">NML 130396</strain>
    </source>
</reference>
<protein>
    <submittedName>
        <fullName evidence="1">Uncharacterized protein</fullName>
    </submittedName>
</protein>
<evidence type="ECO:0000313" key="1">
    <source>
        <dbReference type="EMBL" id="OYO16672.1"/>
    </source>
</evidence>
<comment type="caution">
    <text evidence="1">The sequence shown here is derived from an EMBL/GenBank/DDBJ whole genome shotgun (WGS) entry which is preliminary data.</text>
</comment>
<name>A0A255GMQ4_9ACTN</name>
<dbReference type="RefSeq" id="WP_094365559.1">
    <property type="nucleotide sequence ID" value="NZ_NMVQ01000047.1"/>
</dbReference>
<dbReference type="EMBL" id="NMVQ01000047">
    <property type="protein sequence ID" value="OYO16672.1"/>
    <property type="molecule type" value="Genomic_DNA"/>
</dbReference>
<dbReference type="Proteomes" id="UP000216311">
    <property type="component" value="Unassembled WGS sequence"/>
</dbReference>
<dbReference type="AlphaFoldDB" id="A0A255GMQ4"/>
<evidence type="ECO:0000313" key="2">
    <source>
        <dbReference type="Proteomes" id="UP000216311"/>
    </source>
</evidence>
<keyword evidence="2" id="KW-1185">Reference proteome</keyword>
<proteinExistence type="predicted"/>
<sequence>MKKKVLLVGRNQWVVDGAKRELDSKSLTILGALTITDVNRVLTQHDIDHVFIGPGLDLEIRLAATRAVFARNVYTTVHLKDHSTGPEGGLDFVRAILHGLAELDK</sequence>
<gene>
    <name evidence="1" type="ORF">CGZ93_18100</name>
</gene>